<evidence type="ECO:0000313" key="1">
    <source>
        <dbReference type="EMBL" id="AEG14386.1"/>
    </source>
</evidence>
<dbReference type="Proteomes" id="UP000009229">
    <property type="component" value="Chromosome"/>
</dbReference>
<organism evidence="1 2">
    <name type="scientific">Desulfofundulus kuznetsovii (strain DSM 6115 / VKM B-1805 / 17)</name>
    <name type="common">Desulfotomaculum kuznetsovii</name>
    <dbReference type="NCBI Taxonomy" id="760568"/>
    <lineage>
        <taxon>Bacteria</taxon>
        <taxon>Bacillati</taxon>
        <taxon>Bacillota</taxon>
        <taxon>Clostridia</taxon>
        <taxon>Eubacteriales</taxon>
        <taxon>Peptococcaceae</taxon>
        <taxon>Desulfofundulus</taxon>
    </lineage>
</organism>
<name>A0AAU8P9B3_DESK7</name>
<protein>
    <submittedName>
        <fullName evidence="1">Uncharacterized protein</fullName>
    </submittedName>
</protein>
<dbReference type="KEGG" id="dku:Desku_0780"/>
<keyword evidence="2" id="KW-1185">Reference proteome</keyword>
<evidence type="ECO:0000313" key="2">
    <source>
        <dbReference type="Proteomes" id="UP000009229"/>
    </source>
</evidence>
<accession>A0AAU8P9B3</accession>
<sequence length="324" mass="36747">MVAAAIYLSHDYIAMFSQGMDDYKDYLLNRHYFLEELRENEAVRVIHVPFDRERYVKWLQDNPHWEDGAEARSAWALEVAKDPAALEEVRFRYPVLPAPPLDEEFTVLVLYGVIPVVMETPDEIPAVSGRLPHEDVKQIALEAREFFSGVPEFKWLSPLRCRGVRIYAGERLVAPPKAGTFENYVNDAVREMLNAGEIVIPVPPACRVRRSDLEDDLTGERPLLVLLLFPVVLAGAASEVDYCEDLVEESEGKIGPVSEHLREMLRDKLGHDGVGEPLFVPEYALGMFLERIIESMDFELEDIDGVVENAGKGKKNRNGLKRIK</sequence>
<dbReference type="AlphaFoldDB" id="A0AAU8P9B3"/>
<reference evidence="2" key="1">
    <citation type="submission" date="2011-05" db="EMBL/GenBank/DDBJ databases">
        <title>Complete sequence of Desulfotomaculum kuznetsovii DSM 6115.</title>
        <authorList>
            <person name="Lucas S."/>
            <person name="Han J."/>
            <person name="Lapidus A."/>
            <person name="Cheng J.-F."/>
            <person name="Goodwin L."/>
            <person name="Pitluck S."/>
            <person name="Peters L."/>
            <person name="Mikhailova N."/>
            <person name="Lu M."/>
            <person name="Saunders E."/>
            <person name="Han C."/>
            <person name="Tapia R."/>
            <person name="Land M."/>
            <person name="Hauser L."/>
            <person name="Kyrpides N."/>
            <person name="Ivanova N."/>
            <person name="Pagani I."/>
            <person name="Nazina T."/>
            <person name="Ivanova A."/>
            <person name="Parshina S."/>
            <person name="Kuever J."/>
            <person name="Muyzer G."/>
            <person name="Plugge C."/>
            <person name="Stams A."/>
            <person name="Woyke T."/>
        </authorList>
    </citation>
    <scope>NUCLEOTIDE SEQUENCE [LARGE SCALE GENOMIC DNA]</scope>
    <source>
        <strain evidence="2">DSM 6115 / VKM B-1805 / 17</strain>
    </source>
</reference>
<gene>
    <name evidence="1" type="ordered locus">Desku_0780</name>
</gene>
<dbReference type="EMBL" id="CP002770">
    <property type="protein sequence ID" value="AEG14386.1"/>
    <property type="molecule type" value="Genomic_DNA"/>
</dbReference>
<proteinExistence type="predicted"/>